<dbReference type="Gene3D" id="3.30.70.3040">
    <property type="match status" value="1"/>
</dbReference>
<evidence type="ECO:0000256" key="9">
    <source>
        <dbReference type="ARBA" id="ARBA00023306"/>
    </source>
</evidence>
<evidence type="ECO:0000256" key="5">
    <source>
        <dbReference type="ARBA" id="ARBA00022618"/>
    </source>
</evidence>
<keyword evidence="4 10" id="KW-1003">Cell membrane</keyword>
<name>A0A143PRF7_LUTPR</name>
<evidence type="ECO:0000256" key="8">
    <source>
        <dbReference type="ARBA" id="ARBA00023136"/>
    </source>
</evidence>
<evidence type="ECO:0000313" key="14">
    <source>
        <dbReference type="EMBL" id="AMY11011.1"/>
    </source>
</evidence>
<dbReference type="GO" id="GO:0005886">
    <property type="term" value="C:plasma membrane"/>
    <property type="evidence" value="ECO:0007669"/>
    <property type="project" value="UniProtKB-SubCell"/>
</dbReference>
<evidence type="ECO:0000256" key="7">
    <source>
        <dbReference type="ARBA" id="ARBA00022989"/>
    </source>
</evidence>
<feature type="transmembrane region" description="Helical" evidence="11">
    <location>
        <begin position="278"/>
        <end position="300"/>
    </location>
</feature>
<dbReference type="Pfam" id="PF18075">
    <property type="entry name" value="FtsX_ECD"/>
    <property type="match status" value="1"/>
</dbReference>
<feature type="domain" description="FtsX extracellular" evidence="13">
    <location>
        <begin position="69"/>
        <end position="163"/>
    </location>
</feature>
<dbReference type="KEGG" id="abac:LuPra_04255"/>
<dbReference type="Proteomes" id="UP000076079">
    <property type="component" value="Chromosome"/>
</dbReference>
<dbReference type="PIRSF" id="PIRSF003097">
    <property type="entry name" value="FtsX"/>
    <property type="match status" value="1"/>
</dbReference>
<comment type="subcellular location">
    <subcellularLocation>
        <location evidence="1">Cell membrane</location>
        <topology evidence="1">Multi-pass membrane protein</topology>
    </subcellularLocation>
</comment>
<dbReference type="PANTHER" id="PTHR47755">
    <property type="entry name" value="CELL DIVISION PROTEIN FTSX"/>
    <property type="match status" value="1"/>
</dbReference>
<reference evidence="15" key="2">
    <citation type="submission" date="2016-04" db="EMBL/GenBank/DDBJ databases">
        <title>First Complete Genome Sequence of a Subdivision 6 Acidobacterium.</title>
        <authorList>
            <person name="Huang S."/>
            <person name="Vieira S."/>
            <person name="Bunk B."/>
            <person name="Riedel T."/>
            <person name="Sproeer C."/>
            <person name="Overmann J."/>
        </authorList>
    </citation>
    <scope>NUCLEOTIDE SEQUENCE [LARGE SCALE GENOMIC DNA]</scope>
    <source>
        <strain evidence="15">DSM 100886 HEG_-6_39</strain>
    </source>
</reference>
<dbReference type="InterPro" id="IPR003838">
    <property type="entry name" value="ABC3_permease_C"/>
</dbReference>
<proteinExistence type="inferred from homology"/>
<evidence type="ECO:0000256" key="10">
    <source>
        <dbReference type="PIRNR" id="PIRNR003097"/>
    </source>
</evidence>
<evidence type="ECO:0000256" key="1">
    <source>
        <dbReference type="ARBA" id="ARBA00004651"/>
    </source>
</evidence>
<reference evidence="14 15" key="1">
    <citation type="journal article" date="2016" name="Genome Announc.">
        <title>First Complete Genome Sequence of a Subdivision 6 Acidobacterium Strain.</title>
        <authorList>
            <person name="Huang S."/>
            <person name="Vieira S."/>
            <person name="Bunk B."/>
            <person name="Riedel T."/>
            <person name="Sproer C."/>
            <person name="Overmann J."/>
        </authorList>
    </citation>
    <scope>NUCLEOTIDE SEQUENCE [LARGE SCALE GENOMIC DNA]</scope>
    <source>
        <strain evidence="15">DSM 100886 HEG_-6_39</strain>
    </source>
</reference>
<feature type="transmembrane region" description="Helical" evidence="11">
    <location>
        <begin position="235"/>
        <end position="258"/>
    </location>
</feature>
<evidence type="ECO:0000256" key="4">
    <source>
        <dbReference type="ARBA" id="ARBA00022475"/>
    </source>
</evidence>
<feature type="transmembrane region" description="Helical" evidence="11">
    <location>
        <begin position="183"/>
        <end position="203"/>
    </location>
</feature>
<evidence type="ECO:0000256" key="2">
    <source>
        <dbReference type="ARBA" id="ARBA00007379"/>
    </source>
</evidence>
<keyword evidence="8 10" id="KW-0472">Membrane</keyword>
<feature type="transmembrane region" description="Helical" evidence="11">
    <location>
        <begin position="32"/>
        <end position="57"/>
    </location>
</feature>
<dbReference type="PANTHER" id="PTHR47755:SF1">
    <property type="entry name" value="CELL DIVISION PROTEIN FTSX"/>
    <property type="match status" value="1"/>
</dbReference>
<keyword evidence="6 11" id="KW-0812">Transmembrane</keyword>
<protein>
    <recommendedName>
        <fullName evidence="3 10">Cell division protein FtsX</fullName>
    </recommendedName>
</protein>
<evidence type="ECO:0000313" key="15">
    <source>
        <dbReference type="Proteomes" id="UP000076079"/>
    </source>
</evidence>
<evidence type="ECO:0000256" key="6">
    <source>
        <dbReference type="ARBA" id="ARBA00022692"/>
    </source>
</evidence>
<dbReference type="GO" id="GO:0051301">
    <property type="term" value="P:cell division"/>
    <property type="evidence" value="ECO:0007669"/>
    <property type="project" value="UniProtKB-KW"/>
</dbReference>
<dbReference type="Pfam" id="PF02687">
    <property type="entry name" value="FtsX"/>
    <property type="match status" value="1"/>
</dbReference>
<dbReference type="InterPro" id="IPR040690">
    <property type="entry name" value="FtsX_ECD"/>
</dbReference>
<dbReference type="STRING" id="1855912.LuPra_04255"/>
<comment type="similarity">
    <text evidence="2 10">Belongs to the ABC-4 integral membrane protein family. FtsX subfamily.</text>
</comment>
<gene>
    <name evidence="14" type="primary">ftsX</name>
    <name evidence="14" type="ORF">LuPra_04255</name>
</gene>
<keyword evidence="15" id="KW-1185">Reference proteome</keyword>
<organism evidence="14 15">
    <name type="scientific">Luteitalea pratensis</name>
    <dbReference type="NCBI Taxonomy" id="1855912"/>
    <lineage>
        <taxon>Bacteria</taxon>
        <taxon>Pseudomonadati</taxon>
        <taxon>Acidobacteriota</taxon>
        <taxon>Vicinamibacteria</taxon>
        <taxon>Vicinamibacterales</taxon>
        <taxon>Vicinamibacteraceae</taxon>
        <taxon>Luteitalea</taxon>
    </lineage>
</organism>
<keyword evidence="5 10" id="KW-0132">Cell division</keyword>
<dbReference type="RefSeq" id="WP_110172599.1">
    <property type="nucleotide sequence ID" value="NZ_CP015136.1"/>
</dbReference>
<evidence type="ECO:0000256" key="11">
    <source>
        <dbReference type="SAM" id="Phobius"/>
    </source>
</evidence>
<dbReference type="GO" id="GO:0032153">
    <property type="term" value="C:cell division site"/>
    <property type="evidence" value="ECO:0007669"/>
    <property type="project" value="TreeGrafter"/>
</dbReference>
<keyword evidence="7 11" id="KW-1133">Transmembrane helix</keyword>
<dbReference type="InterPro" id="IPR004513">
    <property type="entry name" value="FtsX"/>
</dbReference>
<accession>A0A143PRF7</accession>
<feature type="domain" description="ABC3 transporter permease C-terminal" evidence="12">
    <location>
        <begin position="187"/>
        <end position="298"/>
    </location>
</feature>
<evidence type="ECO:0000256" key="3">
    <source>
        <dbReference type="ARBA" id="ARBA00021907"/>
    </source>
</evidence>
<evidence type="ECO:0000259" key="12">
    <source>
        <dbReference type="Pfam" id="PF02687"/>
    </source>
</evidence>
<evidence type="ECO:0000259" key="13">
    <source>
        <dbReference type="Pfam" id="PF18075"/>
    </source>
</evidence>
<dbReference type="AlphaFoldDB" id="A0A143PRF7"/>
<sequence>MNARRHEDANAVGFLRYCFDEARTSLTRRWRVTLLSTLLLGAAVFVMAAALGASVALRDVTARMTQAAELSVYLAREATTTDRDAAARIARSDTAVAVADVLDPEQATARVTADFPDLAGVITALPDRPFGAVIEVRLAPTATAPQVDALVTRLRSAAGVDDVIYDREVLRRVLLTVTTVRRVVTTLAVLLALAAFAAVAAVLRLGYYARRDEIEVLGLVGAPPRAISGPFVAEGVLQAAAGTVLALLLLRAAVWVVGQGPASAWGRALDLPDVPFLTWQHMLTLTVVTLLAGALAGWVGSREISR</sequence>
<dbReference type="EMBL" id="CP015136">
    <property type="protein sequence ID" value="AMY11011.1"/>
    <property type="molecule type" value="Genomic_DNA"/>
</dbReference>
<keyword evidence="9 10" id="KW-0131">Cell cycle</keyword>
<dbReference type="OrthoDB" id="9813411at2"/>